<dbReference type="GO" id="GO:0016301">
    <property type="term" value="F:kinase activity"/>
    <property type="evidence" value="ECO:0007669"/>
    <property type="project" value="UniProtKB-KW"/>
</dbReference>
<proteinExistence type="predicted"/>
<dbReference type="Gene3D" id="3.40.50.300">
    <property type="entry name" value="P-loop containing nucleotide triphosphate hydrolases"/>
    <property type="match status" value="1"/>
</dbReference>
<evidence type="ECO:0000313" key="1">
    <source>
        <dbReference type="EMBL" id="HIR04390.1"/>
    </source>
</evidence>
<keyword evidence="1" id="KW-0808">Transferase</keyword>
<reference evidence="1" key="1">
    <citation type="submission" date="2020-10" db="EMBL/GenBank/DDBJ databases">
        <authorList>
            <person name="Gilroy R."/>
        </authorList>
    </citation>
    <scope>NUCLEOTIDE SEQUENCE</scope>
    <source>
        <strain evidence="1">CHK180-2868</strain>
    </source>
</reference>
<organism evidence="1 2">
    <name type="scientific">Candidatus Copromonas faecavium</name>
    <name type="common">nom. illeg.</name>
    <dbReference type="NCBI Taxonomy" id="2840740"/>
    <lineage>
        <taxon>Bacteria</taxon>
        <taxon>Bacillati</taxon>
        <taxon>Bacillota</taxon>
        <taxon>Clostridia</taxon>
        <taxon>Lachnospirales</taxon>
        <taxon>Lachnospiraceae</taxon>
        <taxon>Candidatus Copromonas (nom. illeg.)</taxon>
    </lineage>
</organism>
<dbReference type="Pfam" id="PF13189">
    <property type="entry name" value="Cytidylate_kin2"/>
    <property type="match status" value="1"/>
</dbReference>
<sequence>MSDHLVITIGRECGSGGRHIGKMLAEELGIKCYDKELLNLAAKESGLCRELFESHDEKPTNSFLYSLVMDTYSLGYTNSAYRDMPINHKIFLAQFDTIKKLATEESCIIIGRCADYALADFPNVVTVFVTADDDVKIHTLMERHKISESEAKDMMIKTDKRRSSYYNYYSNKRWGDTRSYDLCLNSSKVGLDGAVQIIRSFADLKIAHKNRK</sequence>
<dbReference type="SUPFAM" id="SSF52540">
    <property type="entry name" value="P-loop containing nucleoside triphosphate hydrolases"/>
    <property type="match status" value="1"/>
</dbReference>
<dbReference type="AlphaFoldDB" id="A0A9D1A3N3"/>
<comment type="caution">
    <text evidence="1">The sequence shown here is derived from an EMBL/GenBank/DDBJ whole genome shotgun (WGS) entry which is preliminary data.</text>
</comment>
<reference evidence="1" key="2">
    <citation type="journal article" date="2021" name="PeerJ">
        <title>Extensive microbial diversity within the chicken gut microbiome revealed by metagenomics and culture.</title>
        <authorList>
            <person name="Gilroy R."/>
            <person name="Ravi A."/>
            <person name="Getino M."/>
            <person name="Pursley I."/>
            <person name="Horton D.L."/>
            <person name="Alikhan N.F."/>
            <person name="Baker D."/>
            <person name="Gharbi K."/>
            <person name="Hall N."/>
            <person name="Watson M."/>
            <person name="Adriaenssens E.M."/>
            <person name="Foster-Nyarko E."/>
            <person name="Jarju S."/>
            <person name="Secka A."/>
            <person name="Antonio M."/>
            <person name="Oren A."/>
            <person name="Chaudhuri R.R."/>
            <person name="La Ragione R."/>
            <person name="Hildebrand F."/>
            <person name="Pallen M.J."/>
        </authorList>
    </citation>
    <scope>NUCLEOTIDE SEQUENCE</scope>
    <source>
        <strain evidence="1">CHK180-2868</strain>
    </source>
</reference>
<evidence type="ECO:0000313" key="2">
    <source>
        <dbReference type="Proteomes" id="UP000824250"/>
    </source>
</evidence>
<dbReference type="EMBL" id="DVGC01000001">
    <property type="protein sequence ID" value="HIR04390.1"/>
    <property type="molecule type" value="Genomic_DNA"/>
</dbReference>
<keyword evidence="1" id="KW-0418">Kinase</keyword>
<protein>
    <submittedName>
        <fullName evidence="1">Cytidylate kinase-like family protein</fullName>
    </submittedName>
</protein>
<dbReference type="Proteomes" id="UP000824250">
    <property type="component" value="Unassembled WGS sequence"/>
</dbReference>
<name>A0A9D1A3N3_9FIRM</name>
<dbReference type="InterPro" id="IPR027417">
    <property type="entry name" value="P-loop_NTPase"/>
</dbReference>
<gene>
    <name evidence="1" type="ORF">IAB28_00225</name>
</gene>
<accession>A0A9D1A3N3</accession>